<sequence length="318" mass="35843">MRDALLPSVKALITNKLLRHTEMDVKVSVVSCIIEITRITAPDALYKDEQMKEIFQFIVTAFKNMPHVSTRSYKKVVSILDTIAKVKLCLVMLDLECDALVVEMFQSFLKIIRSNYPPVVLSAMEIIMNLVIDESEDFSLDLLSSLFASTYMRKRCKFYCCGVMVATMGDVLWLIPVILLVLAWVSFVICMPIDGDHCTDCLDSIFYGDGSSTRNSEIGSETDVISSSSSTNSSIISSIYSADYDHIEINVIDHFPTIVLGESRRLPRLNQATCAICLGEYEPKDTLRIVPVCNHYFHAQCIDPWLKLNFTCPLCRKS</sequence>
<dbReference type="GO" id="GO:0008270">
    <property type="term" value="F:zinc ion binding"/>
    <property type="evidence" value="ECO:0007669"/>
    <property type="project" value="UniProtKB-KW"/>
</dbReference>
<dbReference type="SUPFAM" id="SSF48371">
    <property type="entry name" value="ARM repeat"/>
    <property type="match status" value="1"/>
</dbReference>
<dbReference type="GO" id="GO:0006281">
    <property type="term" value="P:DNA repair"/>
    <property type="evidence" value="ECO:0007669"/>
    <property type="project" value="UniProtKB-KW"/>
</dbReference>
<evidence type="ECO:0000256" key="3">
    <source>
        <dbReference type="ARBA" id="ARBA00022763"/>
    </source>
</evidence>
<evidence type="ECO:0000313" key="11">
    <source>
        <dbReference type="EMBL" id="KAK7836311.1"/>
    </source>
</evidence>
<dbReference type="InterPro" id="IPR001841">
    <property type="entry name" value="Znf_RING"/>
</dbReference>
<dbReference type="GO" id="GO:0051301">
    <property type="term" value="P:cell division"/>
    <property type="evidence" value="ECO:0007669"/>
    <property type="project" value="UniProtKB-KW"/>
</dbReference>
<evidence type="ECO:0000256" key="2">
    <source>
        <dbReference type="ARBA" id="ARBA00022618"/>
    </source>
</evidence>
<dbReference type="Gene3D" id="3.30.40.10">
    <property type="entry name" value="Zinc/RING finger domain, C3HC4 (zinc finger)"/>
    <property type="match status" value="1"/>
</dbReference>
<evidence type="ECO:0000313" key="12">
    <source>
        <dbReference type="Proteomes" id="UP000237347"/>
    </source>
</evidence>
<dbReference type="CDD" id="cd16461">
    <property type="entry name" value="RING-H2_EL5-like"/>
    <property type="match status" value="1"/>
</dbReference>
<dbReference type="PANTHER" id="PTHR12663">
    <property type="entry name" value="ANDROGEN INDUCED INHIBITOR OF PROLIFERATION AS3 / PDS5-RELATED"/>
    <property type="match status" value="1"/>
</dbReference>
<evidence type="ECO:0000259" key="10">
    <source>
        <dbReference type="PROSITE" id="PS50089"/>
    </source>
</evidence>
<evidence type="ECO:0000256" key="5">
    <source>
        <dbReference type="ARBA" id="ARBA00023204"/>
    </source>
</evidence>
<evidence type="ECO:0000256" key="4">
    <source>
        <dbReference type="ARBA" id="ARBA00022776"/>
    </source>
</evidence>
<feature type="domain" description="RING-type" evidence="10">
    <location>
        <begin position="274"/>
        <end position="316"/>
    </location>
</feature>
<dbReference type="GO" id="GO:0005634">
    <property type="term" value="C:nucleus"/>
    <property type="evidence" value="ECO:0007669"/>
    <property type="project" value="UniProtKB-SubCell"/>
</dbReference>
<gene>
    <name evidence="11" type="primary">ATL69_3</name>
    <name evidence="11" type="ORF">CFP56_022769</name>
</gene>
<dbReference type="SUPFAM" id="SSF57850">
    <property type="entry name" value="RING/U-box"/>
    <property type="match status" value="1"/>
</dbReference>
<keyword evidence="2" id="KW-0132">Cell division</keyword>
<keyword evidence="9" id="KW-0472">Membrane</keyword>
<keyword evidence="9" id="KW-1133">Transmembrane helix</keyword>
<dbReference type="EMBL" id="PKMF04000357">
    <property type="protein sequence ID" value="KAK7836311.1"/>
    <property type="molecule type" value="Genomic_DNA"/>
</dbReference>
<dbReference type="PROSITE" id="PS50089">
    <property type="entry name" value="ZF_RING_2"/>
    <property type="match status" value="1"/>
</dbReference>
<accession>A0AAW0KCD1</accession>
<dbReference type="GO" id="GO:0035825">
    <property type="term" value="P:homologous recombination"/>
    <property type="evidence" value="ECO:0007669"/>
    <property type="project" value="UniProtKB-ARBA"/>
</dbReference>
<proteinExistence type="predicted"/>
<evidence type="ECO:0000256" key="6">
    <source>
        <dbReference type="ARBA" id="ARBA00023242"/>
    </source>
</evidence>
<keyword evidence="12" id="KW-1185">Reference proteome</keyword>
<dbReference type="GO" id="GO:0000785">
    <property type="term" value="C:chromatin"/>
    <property type="evidence" value="ECO:0007669"/>
    <property type="project" value="TreeGrafter"/>
</dbReference>
<evidence type="ECO:0000256" key="8">
    <source>
        <dbReference type="PROSITE-ProRule" id="PRU00175"/>
    </source>
</evidence>
<protein>
    <submittedName>
        <fullName evidence="11">Ring-h2 finger protein atl69</fullName>
    </submittedName>
</protein>
<dbReference type="AlphaFoldDB" id="A0AAW0KCD1"/>
<keyword evidence="6" id="KW-0539">Nucleus</keyword>
<keyword evidence="8" id="KW-0862">Zinc</keyword>
<evidence type="ECO:0000256" key="9">
    <source>
        <dbReference type="SAM" id="Phobius"/>
    </source>
</evidence>
<keyword evidence="3" id="KW-0227">DNA damage</keyword>
<keyword evidence="8" id="KW-0479">Metal-binding</keyword>
<dbReference type="Pfam" id="PF13639">
    <property type="entry name" value="zf-RING_2"/>
    <property type="match status" value="1"/>
</dbReference>
<evidence type="ECO:0000256" key="7">
    <source>
        <dbReference type="ARBA" id="ARBA00023306"/>
    </source>
</evidence>
<dbReference type="Proteomes" id="UP000237347">
    <property type="component" value="Unassembled WGS sequence"/>
</dbReference>
<dbReference type="InterPro" id="IPR039776">
    <property type="entry name" value="Pds5"/>
</dbReference>
<name>A0AAW0KCD1_QUESU</name>
<dbReference type="GO" id="GO:0007064">
    <property type="term" value="P:mitotic sister chromatid cohesion"/>
    <property type="evidence" value="ECO:0007669"/>
    <property type="project" value="InterPro"/>
</dbReference>
<dbReference type="InterPro" id="IPR016024">
    <property type="entry name" value="ARM-type_fold"/>
</dbReference>
<organism evidence="11 12">
    <name type="scientific">Quercus suber</name>
    <name type="common">Cork oak</name>
    <dbReference type="NCBI Taxonomy" id="58331"/>
    <lineage>
        <taxon>Eukaryota</taxon>
        <taxon>Viridiplantae</taxon>
        <taxon>Streptophyta</taxon>
        <taxon>Embryophyta</taxon>
        <taxon>Tracheophyta</taxon>
        <taxon>Spermatophyta</taxon>
        <taxon>Magnoliopsida</taxon>
        <taxon>eudicotyledons</taxon>
        <taxon>Gunneridae</taxon>
        <taxon>Pentapetalae</taxon>
        <taxon>rosids</taxon>
        <taxon>fabids</taxon>
        <taxon>Fagales</taxon>
        <taxon>Fagaceae</taxon>
        <taxon>Quercus</taxon>
    </lineage>
</organism>
<dbReference type="InterPro" id="IPR013083">
    <property type="entry name" value="Znf_RING/FYVE/PHD"/>
</dbReference>
<reference evidence="11 12" key="1">
    <citation type="journal article" date="2018" name="Sci. Data">
        <title>The draft genome sequence of cork oak.</title>
        <authorList>
            <person name="Ramos A.M."/>
            <person name="Usie A."/>
            <person name="Barbosa P."/>
            <person name="Barros P.M."/>
            <person name="Capote T."/>
            <person name="Chaves I."/>
            <person name="Simoes F."/>
            <person name="Abreu I."/>
            <person name="Carrasquinho I."/>
            <person name="Faro C."/>
            <person name="Guimaraes J.B."/>
            <person name="Mendonca D."/>
            <person name="Nobrega F."/>
            <person name="Rodrigues L."/>
            <person name="Saibo N.J.M."/>
            <person name="Varela M.C."/>
            <person name="Egas C."/>
            <person name="Matos J."/>
            <person name="Miguel C.M."/>
            <person name="Oliveira M.M."/>
            <person name="Ricardo C.P."/>
            <person name="Goncalves S."/>
        </authorList>
    </citation>
    <scope>NUCLEOTIDE SEQUENCE [LARGE SCALE GENOMIC DNA]</scope>
    <source>
        <strain evidence="12">cv. HL8</strain>
    </source>
</reference>
<evidence type="ECO:0000256" key="1">
    <source>
        <dbReference type="ARBA" id="ARBA00004123"/>
    </source>
</evidence>
<keyword evidence="5" id="KW-0234">DNA repair</keyword>
<keyword evidence="8" id="KW-0863">Zinc-finger</keyword>
<keyword evidence="4" id="KW-0498">Mitosis</keyword>
<comment type="subcellular location">
    <subcellularLocation>
        <location evidence="1">Nucleus</location>
    </subcellularLocation>
</comment>
<keyword evidence="9" id="KW-0812">Transmembrane</keyword>
<dbReference type="PANTHER" id="PTHR12663:SF69">
    <property type="entry name" value="SISTER CHROMATID COHESION PROTEIN PDS5 HOMOLOG E"/>
    <property type="match status" value="1"/>
</dbReference>
<dbReference type="SMART" id="SM00184">
    <property type="entry name" value="RING"/>
    <property type="match status" value="1"/>
</dbReference>
<comment type="caution">
    <text evidence="11">The sequence shown here is derived from an EMBL/GenBank/DDBJ whole genome shotgun (WGS) entry which is preliminary data.</text>
</comment>
<feature type="transmembrane region" description="Helical" evidence="9">
    <location>
        <begin position="158"/>
        <end position="185"/>
    </location>
</feature>
<dbReference type="Pfam" id="PF20168">
    <property type="entry name" value="PDS5"/>
    <property type="match status" value="1"/>
</dbReference>
<keyword evidence="7" id="KW-0131">Cell cycle</keyword>